<dbReference type="PROSITE" id="PS50181">
    <property type="entry name" value="FBOX"/>
    <property type="match status" value="1"/>
</dbReference>
<feature type="domain" description="F-box" evidence="1">
    <location>
        <begin position="4"/>
        <end position="50"/>
    </location>
</feature>
<organism evidence="2 3">
    <name type="scientific">Armillaria ostoyae</name>
    <name type="common">Armillaria root rot fungus</name>
    <dbReference type="NCBI Taxonomy" id="47428"/>
    <lineage>
        <taxon>Eukaryota</taxon>
        <taxon>Fungi</taxon>
        <taxon>Dikarya</taxon>
        <taxon>Basidiomycota</taxon>
        <taxon>Agaricomycotina</taxon>
        <taxon>Agaricomycetes</taxon>
        <taxon>Agaricomycetidae</taxon>
        <taxon>Agaricales</taxon>
        <taxon>Marasmiineae</taxon>
        <taxon>Physalacriaceae</taxon>
        <taxon>Armillaria</taxon>
    </lineage>
</organism>
<evidence type="ECO:0000313" key="2">
    <source>
        <dbReference type="EMBL" id="SJL17337.1"/>
    </source>
</evidence>
<sequence>MCVNSTLHDLPDDILIYTISFLLVPDILLLCQTCKWFNVFMRLQIVWTNAFKLNIASNNYPFPIDDTDLEHRTCDSYRLMSCWLTDSSDPEKRDDFYRITSVFKGIWSVLTIWDFARVHKCSEWSPKGAIFTGVELNADLESEADVTVSLSQRTVLLPLDDNGFLHQMCSIDTDLCPVNITGDIVALSNNISKALICNWKTDDIADTQHDHCLELYDSIFTCIPTHSFGWVDGASTTLTSILICSQSDNPWSLQLNSLELYSLSSFPPTLTSKVSSQRGALRCTDIILGKRVSVVWICPHDRAMVSHWEEHDSWEMLISAVFPGLLNPTTEVHVCEVCMNTLNNWTALDYDEDLGRIALGSAFGKVTIVQPQ</sequence>
<reference evidence="3" key="1">
    <citation type="journal article" date="2017" name="Nat. Ecol. Evol.">
        <title>Genome expansion and lineage-specific genetic innovations in the forest pathogenic fungi Armillaria.</title>
        <authorList>
            <person name="Sipos G."/>
            <person name="Prasanna A.N."/>
            <person name="Walter M.C."/>
            <person name="O'Connor E."/>
            <person name="Balint B."/>
            <person name="Krizsan K."/>
            <person name="Kiss B."/>
            <person name="Hess J."/>
            <person name="Varga T."/>
            <person name="Slot J."/>
            <person name="Riley R."/>
            <person name="Boka B."/>
            <person name="Rigling D."/>
            <person name="Barry K."/>
            <person name="Lee J."/>
            <person name="Mihaltcheva S."/>
            <person name="LaButti K."/>
            <person name="Lipzen A."/>
            <person name="Waldron R."/>
            <person name="Moloney N.M."/>
            <person name="Sperisen C."/>
            <person name="Kredics L."/>
            <person name="Vagvoelgyi C."/>
            <person name="Patrignani A."/>
            <person name="Fitzpatrick D."/>
            <person name="Nagy I."/>
            <person name="Doyle S."/>
            <person name="Anderson J.B."/>
            <person name="Grigoriev I.V."/>
            <person name="Gueldener U."/>
            <person name="Muensterkoetter M."/>
            <person name="Nagy L.G."/>
        </authorList>
    </citation>
    <scope>NUCLEOTIDE SEQUENCE [LARGE SCALE GENOMIC DNA]</scope>
    <source>
        <strain evidence="3">C18/9</strain>
    </source>
</reference>
<dbReference type="InterPro" id="IPR036047">
    <property type="entry name" value="F-box-like_dom_sf"/>
</dbReference>
<dbReference type="AlphaFoldDB" id="A0A284S8J4"/>
<dbReference type="Proteomes" id="UP000219338">
    <property type="component" value="Unassembled WGS sequence"/>
</dbReference>
<dbReference type="STRING" id="47428.A0A284S8J4"/>
<dbReference type="InterPro" id="IPR001810">
    <property type="entry name" value="F-box_dom"/>
</dbReference>
<dbReference type="OrthoDB" id="2688364at2759"/>
<protein>
    <recommendedName>
        <fullName evidence="1">F-box domain-containing protein</fullName>
    </recommendedName>
</protein>
<proteinExistence type="predicted"/>
<evidence type="ECO:0000313" key="3">
    <source>
        <dbReference type="Proteomes" id="UP000219338"/>
    </source>
</evidence>
<keyword evidence="3" id="KW-1185">Reference proteome</keyword>
<dbReference type="SUPFAM" id="SSF81383">
    <property type="entry name" value="F-box domain"/>
    <property type="match status" value="1"/>
</dbReference>
<evidence type="ECO:0000259" key="1">
    <source>
        <dbReference type="PROSITE" id="PS50181"/>
    </source>
</evidence>
<accession>A0A284S8J4</accession>
<dbReference type="EMBL" id="FUEG01000043">
    <property type="protein sequence ID" value="SJL17337.1"/>
    <property type="molecule type" value="Genomic_DNA"/>
</dbReference>
<name>A0A284S8J4_ARMOS</name>
<gene>
    <name evidence="2" type="ORF">ARMOST_20887</name>
</gene>